<evidence type="ECO:0000256" key="2">
    <source>
        <dbReference type="ARBA" id="ARBA00022475"/>
    </source>
</evidence>
<organism evidence="11 12">
    <name type="scientific">Acanthoscelides obtectus</name>
    <name type="common">Bean weevil</name>
    <name type="synonym">Bruchus obtectus</name>
    <dbReference type="NCBI Taxonomy" id="200917"/>
    <lineage>
        <taxon>Eukaryota</taxon>
        <taxon>Metazoa</taxon>
        <taxon>Ecdysozoa</taxon>
        <taxon>Arthropoda</taxon>
        <taxon>Hexapoda</taxon>
        <taxon>Insecta</taxon>
        <taxon>Pterygota</taxon>
        <taxon>Neoptera</taxon>
        <taxon>Endopterygota</taxon>
        <taxon>Coleoptera</taxon>
        <taxon>Polyphaga</taxon>
        <taxon>Cucujiformia</taxon>
        <taxon>Chrysomeloidea</taxon>
        <taxon>Chrysomelidae</taxon>
        <taxon>Bruchinae</taxon>
        <taxon>Bruchini</taxon>
        <taxon>Acanthoscelides</taxon>
    </lineage>
</organism>
<keyword evidence="3" id="KW-0716">Sensory transduction</keyword>
<sequence length="162" mass="18888">MVLIHQGCFSLINNSYYQDVIYRNLKQSVKDYRVIEEVWKTLAPIQNTFMLVTTICAFSFLLFVLYGVIGNVTPPHKSKVYILLALMIYGLVMFVSVGQQLTDASTEYYEKFCECPWHYWNTRNRKMLLFILTNFRAKSMLNATTASYASPLVSQSVHWKKK</sequence>
<keyword evidence="4 10" id="KW-0812">Transmembrane</keyword>
<feature type="transmembrane region" description="Helical" evidence="10">
    <location>
        <begin position="49"/>
        <end position="68"/>
    </location>
</feature>
<evidence type="ECO:0000256" key="8">
    <source>
        <dbReference type="ARBA" id="ARBA00023170"/>
    </source>
</evidence>
<keyword evidence="9" id="KW-0807">Transducer</keyword>
<evidence type="ECO:0000256" key="4">
    <source>
        <dbReference type="ARBA" id="ARBA00022692"/>
    </source>
</evidence>
<accession>A0A9P0PSX5</accession>
<dbReference type="GO" id="GO:0005549">
    <property type="term" value="F:odorant binding"/>
    <property type="evidence" value="ECO:0007669"/>
    <property type="project" value="InterPro"/>
</dbReference>
<reference evidence="11" key="1">
    <citation type="submission" date="2022-03" db="EMBL/GenBank/DDBJ databases">
        <authorList>
            <person name="Sayadi A."/>
        </authorList>
    </citation>
    <scope>NUCLEOTIDE SEQUENCE</scope>
</reference>
<evidence type="ECO:0000313" key="12">
    <source>
        <dbReference type="Proteomes" id="UP001152888"/>
    </source>
</evidence>
<comment type="subcellular location">
    <subcellularLocation>
        <location evidence="1">Cell membrane</location>
        <topology evidence="1">Multi-pass membrane protein</topology>
    </subcellularLocation>
</comment>
<dbReference type="GO" id="GO:0004984">
    <property type="term" value="F:olfactory receptor activity"/>
    <property type="evidence" value="ECO:0007669"/>
    <property type="project" value="InterPro"/>
</dbReference>
<dbReference type="EMBL" id="CAKOFQ010007148">
    <property type="protein sequence ID" value="CAH1992567.1"/>
    <property type="molecule type" value="Genomic_DNA"/>
</dbReference>
<evidence type="ECO:0000256" key="5">
    <source>
        <dbReference type="ARBA" id="ARBA00022725"/>
    </source>
</evidence>
<keyword evidence="12" id="KW-1185">Reference proteome</keyword>
<comment type="caution">
    <text evidence="11">The sequence shown here is derived from an EMBL/GenBank/DDBJ whole genome shotgun (WGS) entry which is preliminary data.</text>
</comment>
<evidence type="ECO:0000256" key="1">
    <source>
        <dbReference type="ARBA" id="ARBA00004651"/>
    </source>
</evidence>
<keyword evidence="7 10" id="KW-0472">Membrane</keyword>
<gene>
    <name evidence="11" type="ORF">ACAOBT_LOCUS20946</name>
</gene>
<feature type="transmembrane region" description="Helical" evidence="10">
    <location>
        <begin position="80"/>
        <end position="98"/>
    </location>
</feature>
<dbReference type="Pfam" id="PF02949">
    <property type="entry name" value="7tm_6"/>
    <property type="match status" value="1"/>
</dbReference>
<name>A0A9P0PSX5_ACAOB</name>
<keyword evidence="2" id="KW-1003">Cell membrane</keyword>
<protein>
    <submittedName>
        <fullName evidence="11">Uncharacterized protein</fullName>
    </submittedName>
</protein>
<dbReference type="OrthoDB" id="6769514at2759"/>
<keyword evidence="6 10" id="KW-1133">Transmembrane helix</keyword>
<dbReference type="GO" id="GO:0005886">
    <property type="term" value="C:plasma membrane"/>
    <property type="evidence" value="ECO:0007669"/>
    <property type="project" value="UniProtKB-SubCell"/>
</dbReference>
<keyword evidence="8" id="KW-0675">Receptor</keyword>
<evidence type="ECO:0000256" key="7">
    <source>
        <dbReference type="ARBA" id="ARBA00023136"/>
    </source>
</evidence>
<dbReference type="GO" id="GO:0007165">
    <property type="term" value="P:signal transduction"/>
    <property type="evidence" value="ECO:0007669"/>
    <property type="project" value="UniProtKB-KW"/>
</dbReference>
<dbReference type="PANTHER" id="PTHR21137">
    <property type="entry name" value="ODORANT RECEPTOR"/>
    <property type="match status" value="1"/>
</dbReference>
<dbReference type="Proteomes" id="UP001152888">
    <property type="component" value="Unassembled WGS sequence"/>
</dbReference>
<keyword evidence="5" id="KW-0552">Olfaction</keyword>
<proteinExistence type="predicted"/>
<evidence type="ECO:0000256" key="6">
    <source>
        <dbReference type="ARBA" id="ARBA00022989"/>
    </source>
</evidence>
<evidence type="ECO:0000313" key="11">
    <source>
        <dbReference type="EMBL" id="CAH1992567.1"/>
    </source>
</evidence>
<evidence type="ECO:0000256" key="10">
    <source>
        <dbReference type="SAM" id="Phobius"/>
    </source>
</evidence>
<evidence type="ECO:0000256" key="9">
    <source>
        <dbReference type="ARBA" id="ARBA00023224"/>
    </source>
</evidence>
<dbReference type="InterPro" id="IPR004117">
    <property type="entry name" value="7tm6_olfct_rcpt"/>
</dbReference>
<evidence type="ECO:0000256" key="3">
    <source>
        <dbReference type="ARBA" id="ARBA00022606"/>
    </source>
</evidence>
<dbReference type="AlphaFoldDB" id="A0A9P0PSX5"/>
<dbReference type="PANTHER" id="PTHR21137:SF35">
    <property type="entry name" value="ODORANT RECEPTOR 19A-RELATED"/>
    <property type="match status" value="1"/>
</dbReference>